<dbReference type="Pfam" id="PF08241">
    <property type="entry name" value="Methyltransf_11"/>
    <property type="match status" value="1"/>
</dbReference>
<dbReference type="RefSeq" id="WP_191684899.1">
    <property type="nucleotide sequence ID" value="NZ_JACSQW010000022.1"/>
</dbReference>
<dbReference type="InterPro" id="IPR013216">
    <property type="entry name" value="Methyltransf_11"/>
</dbReference>
<keyword evidence="2" id="KW-0489">Methyltransferase</keyword>
<feature type="domain" description="Methyltransferase type 11" evidence="1">
    <location>
        <begin position="64"/>
        <end position="151"/>
    </location>
</feature>
<dbReference type="PANTHER" id="PTHR45277:SF1">
    <property type="entry name" value="EXPRESSED PROTEIN"/>
    <property type="match status" value="1"/>
</dbReference>
<dbReference type="SUPFAM" id="SSF53335">
    <property type="entry name" value="S-adenosyl-L-methionine-dependent methyltransferases"/>
    <property type="match status" value="1"/>
</dbReference>
<dbReference type="PANTHER" id="PTHR45277">
    <property type="entry name" value="EXPRESSED PROTEIN"/>
    <property type="match status" value="1"/>
</dbReference>
<organism evidence="2 3">
    <name type="scientific">Limosilactobacillus avistercoris</name>
    <dbReference type="NCBI Taxonomy" id="2762243"/>
    <lineage>
        <taxon>Bacteria</taxon>
        <taxon>Bacillati</taxon>
        <taxon>Bacillota</taxon>
        <taxon>Bacilli</taxon>
        <taxon>Lactobacillales</taxon>
        <taxon>Lactobacillaceae</taxon>
        <taxon>Limosilactobacillus</taxon>
    </lineage>
</organism>
<dbReference type="GO" id="GO:0032259">
    <property type="term" value="P:methylation"/>
    <property type="evidence" value="ECO:0007669"/>
    <property type="project" value="UniProtKB-KW"/>
</dbReference>
<evidence type="ECO:0000259" key="1">
    <source>
        <dbReference type="Pfam" id="PF08241"/>
    </source>
</evidence>
<comment type="caution">
    <text evidence="2">The sequence shown here is derived from an EMBL/GenBank/DDBJ whole genome shotgun (WGS) entry which is preliminary data.</text>
</comment>
<dbReference type="InterPro" id="IPR029063">
    <property type="entry name" value="SAM-dependent_MTases_sf"/>
</dbReference>
<dbReference type="CDD" id="cd02440">
    <property type="entry name" value="AdoMet_MTases"/>
    <property type="match status" value="1"/>
</dbReference>
<protein>
    <submittedName>
        <fullName evidence="2">Methyltransferase domain-containing protein</fullName>
    </submittedName>
</protein>
<sequence length="197" mass="22055">MKILLTIIVILILLVIGTYCNTLFRGRPLIWKQVLSQLMMPTDSQVAILGLNYAGLFIDIAKMLKAPGKVTGVNIGNDNVIKQEQQRIKDHQVADRAKLVDGSLVNLPLESRHYDYVLSAFTFHSVSPAINRGRAIQEAARVMKPEGTLVIVDFGDLQQYRPLLHRLGFQNVRIIPTGMDGWWGGPWLKTGILVAKR</sequence>
<keyword evidence="3" id="KW-1185">Reference proteome</keyword>
<evidence type="ECO:0000313" key="2">
    <source>
        <dbReference type="EMBL" id="MBD7895560.1"/>
    </source>
</evidence>
<dbReference type="Gene3D" id="3.40.50.150">
    <property type="entry name" value="Vaccinia Virus protein VP39"/>
    <property type="match status" value="1"/>
</dbReference>
<proteinExistence type="predicted"/>
<evidence type="ECO:0000313" key="3">
    <source>
        <dbReference type="Proteomes" id="UP000616837"/>
    </source>
</evidence>
<accession>A0ABR8PE44</accession>
<reference evidence="2 3" key="1">
    <citation type="submission" date="2020-08" db="EMBL/GenBank/DDBJ databases">
        <title>A Genomic Blueprint of the Chicken Gut Microbiome.</title>
        <authorList>
            <person name="Gilroy R."/>
            <person name="Ravi A."/>
            <person name="Getino M."/>
            <person name="Pursley I."/>
            <person name="Horton D.L."/>
            <person name="Alikhan N.-F."/>
            <person name="Baker D."/>
            <person name="Gharbi K."/>
            <person name="Hall N."/>
            <person name="Watson M."/>
            <person name="Adriaenssens E.M."/>
            <person name="Foster-Nyarko E."/>
            <person name="Jarju S."/>
            <person name="Secka A."/>
            <person name="Antonio M."/>
            <person name="Oren A."/>
            <person name="Chaudhuri R."/>
            <person name="La Ragione R.M."/>
            <person name="Hildebrand F."/>
            <person name="Pallen M.J."/>
        </authorList>
    </citation>
    <scope>NUCLEOTIDE SEQUENCE [LARGE SCALE GENOMIC DNA]</scope>
    <source>
        <strain evidence="2 3">Sa3CUN2</strain>
    </source>
</reference>
<dbReference type="EMBL" id="JACSQW010000022">
    <property type="protein sequence ID" value="MBD7895560.1"/>
    <property type="molecule type" value="Genomic_DNA"/>
</dbReference>
<dbReference type="GO" id="GO:0008168">
    <property type="term" value="F:methyltransferase activity"/>
    <property type="evidence" value="ECO:0007669"/>
    <property type="project" value="UniProtKB-KW"/>
</dbReference>
<name>A0ABR8PE44_9LACO</name>
<keyword evidence="2" id="KW-0808">Transferase</keyword>
<gene>
    <name evidence="2" type="ORF">H9564_07630</name>
</gene>
<dbReference type="Proteomes" id="UP000616837">
    <property type="component" value="Unassembled WGS sequence"/>
</dbReference>